<feature type="compositionally biased region" description="Low complexity" evidence="3">
    <location>
        <begin position="155"/>
        <end position="164"/>
    </location>
</feature>
<evidence type="ECO:0000313" key="4">
    <source>
        <dbReference type="EMBL" id="GAA3635301.1"/>
    </source>
</evidence>
<dbReference type="InterPro" id="IPR011344">
    <property type="entry name" value="ssDNA-bd"/>
</dbReference>
<dbReference type="Proteomes" id="UP001501490">
    <property type="component" value="Unassembled WGS sequence"/>
</dbReference>
<dbReference type="InterPro" id="IPR000424">
    <property type="entry name" value="Primosome_PriB/ssb"/>
</dbReference>
<feature type="region of interest" description="Disordered" evidence="3">
    <location>
        <begin position="121"/>
        <end position="176"/>
    </location>
</feature>
<dbReference type="Gene3D" id="2.40.50.140">
    <property type="entry name" value="Nucleic acid-binding proteins"/>
    <property type="match status" value="1"/>
</dbReference>
<dbReference type="Pfam" id="PF00436">
    <property type="entry name" value="SSB"/>
    <property type="match status" value="1"/>
</dbReference>
<dbReference type="SUPFAM" id="SSF50249">
    <property type="entry name" value="Nucleic acid-binding proteins"/>
    <property type="match status" value="1"/>
</dbReference>
<feature type="compositionally biased region" description="Basic and acidic residues" evidence="3">
    <location>
        <begin position="141"/>
        <end position="154"/>
    </location>
</feature>
<evidence type="ECO:0000256" key="2">
    <source>
        <dbReference type="PIRNR" id="PIRNR002070"/>
    </source>
</evidence>
<dbReference type="PANTHER" id="PTHR10302:SF27">
    <property type="entry name" value="SINGLE-STRANDED DNA-BINDING PROTEIN"/>
    <property type="match status" value="1"/>
</dbReference>
<dbReference type="InterPro" id="IPR012340">
    <property type="entry name" value="NA-bd_OB-fold"/>
</dbReference>
<name>A0ABP7AM85_9ACTN</name>
<protein>
    <recommendedName>
        <fullName evidence="2">Single-stranded DNA-binding protein</fullName>
    </recommendedName>
</protein>
<evidence type="ECO:0000313" key="5">
    <source>
        <dbReference type="Proteomes" id="UP001501490"/>
    </source>
</evidence>
<proteinExistence type="predicted"/>
<dbReference type="CDD" id="cd04496">
    <property type="entry name" value="SSB_OBF"/>
    <property type="match status" value="1"/>
</dbReference>
<reference evidence="5" key="1">
    <citation type="journal article" date="2019" name="Int. J. Syst. Evol. Microbiol.">
        <title>The Global Catalogue of Microorganisms (GCM) 10K type strain sequencing project: providing services to taxonomists for standard genome sequencing and annotation.</title>
        <authorList>
            <consortium name="The Broad Institute Genomics Platform"/>
            <consortium name="The Broad Institute Genome Sequencing Center for Infectious Disease"/>
            <person name="Wu L."/>
            <person name="Ma J."/>
        </authorList>
    </citation>
    <scope>NUCLEOTIDE SEQUENCE [LARGE SCALE GENOMIC DNA]</scope>
    <source>
        <strain evidence="5">JCM 16929</strain>
    </source>
</reference>
<sequence>MNNATFVGNLTADPKLITSRAGSERAVFSIALDEYGRDDDAPPTYVDVTVFSGKRDSFARNVAESLTKGKRVVVIGRASTYRVEAEIDGESKNITKTNFIATAVAPDLRWQSAKVTRVTLDSDADAGGDRTGQASQSGQDEPEKPAHRPGRSGDGDTAARSSAGRSRRTAADDDDF</sequence>
<dbReference type="PIRSF" id="PIRSF002070">
    <property type="entry name" value="SSB"/>
    <property type="match status" value="1"/>
</dbReference>
<gene>
    <name evidence="4" type="ORF">GCM10022236_42410</name>
</gene>
<dbReference type="PANTHER" id="PTHR10302">
    <property type="entry name" value="SINGLE-STRANDED DNA-BINDING PROTEIN"/>
    <property type="match status" value="1"/>
</dbReference>
<keyword evidence="1 2" id="KW-0238">DNA-binding</keyword>
<dbReference type="GO" id="GO:0003677">
    <property type="term" value="F:DNA binding"/>
    <property type="evidence" value="ECO:0007669"/>
    <property type="project" value="UniProtKB-KW"/>
</dbReference>
<dbReference type="PROSITE" id="PS50935">
    <property type="entry name" value="SSB"/>
    <property type="match status" value="1"/>
</dbReference>
<comment type="caution">
    <text evidence="4">The sequence shown here is derived from an EMBL/GenBank/DDBJ whole genome shotgun (WGS) entry which is preliminary data.</text>
</comment>
<keyword evidence="5" id="KW-1185">Reference proteome</keyword>
<organism evidence="4 5">
    <name type="scientific">Microlunatus ginsengisoli</name>
    <dbReference type="NCBI Taxonomy" id="363863"/>
    <lineage>
        <taxon>Bacteria</taxon>
        <taxon>Bacillati</taxon>
        <taxon>Actinomycetota</taxon>
        <taxon>Actinomycetes</taxon>
        <taxon>Propionibacteriales</taxon>
        <taxon>Propionibacteriaceae</taxon>
        <taxon>Microlunatus</taxon>
    </lineage>
</organism>
<dbReference type="EMBL" id="BAABAB010000036">
    <property type="protein sequence ID" value="GAA3635301.1"/>
    <property type="molecule type" value="Genomic_DNA"/>
</dbReference>
<dbReference type="RefSeq" id="WP_344808341.1">
    <property type="nucleotide sequence ID" value="NZ_BAABAB010000036.1"/>
</dbReference>
<evidence type="ECO:0000256" key="1">
    <source>
        <dbReference type="ARBA" id="ARBA00023125"/>
    </source>
</evidence>
<evidence type="ECO:0000256" key="3">
    <source>
        <dbReference type="SAM" id="MobiDB-lite"/>
    </source>
</evidence>
<accession>A0ABP7AM85</accession>